<feature type="region of interest" description="Disordered" evidence="1">
    <location>
        <begin position="447"/>
        <end position="540"/>
    </location>
</feature>
<gene>
    <name evidence="2" type="ORF">VOLCADRAFT_88906</name>
</gene>
<feature type="compositionally biased region" description="Polar residues" evidence="1">
    <location>
        <begin position="401"/>
        <end position="411"/>
    </location>
</feature>
<feature type="compositionally biased region" description="Low complexity" evidence="1">
    <location>
        <begin position="378"/>
        <end position="400"/>
    </location>
</feature>
<feature type="compositionally biased region" description="Low complexity" evidence="1">
    <location>
        <begin position="515"/>
        <end position="528"/>
    </location>
</feature>
<protein>
    <submittedName>
        <fullName evidence="2">Uncharacterized protein</fullName>
    </submittedName>
</protein>
<evidence type="ECO:0000313" key="3">
    <source>
        <dbReference type="Proteomes" id="UP000001058"/>
    </source>
</evidence>
<dbReference type="EMBL" id="GL378331">
    <property type="protein sequence ID" value="EFJ50496.1"/>
    <property type="molecule type" value="Genomic_DNA"/>
</dbReference>
<feature type="compositionally biased region" description="Pro residues" evidence="1">
    <location>
        <begin position="253"/>
        <end position="262"/>
    </location>
</feature>
<evidence type="ECO:0000313" key="2">
    <source>
        <dbReference type="EMBL" id="EFJ50496.1"/>
    </source>
</evidence>
<dbReference type="OrthoDB" id="552122at2759"/>
<evidence type="ECO:0000256" key="1">
    <source>
        <dbReference type="SAM" id="MobiDB-lite"/>
    </source>
</evidence>
<proteinExistence type="predicted"/>
<dbReference type="KEGG" id="vcn:VOLCADRAFT_88906"/>
<dbReference type="RefSeq" id="XP_002948621.1">
    <property type="nucleotide sequence ID" value="XM_002948575.1"/>
</dbReference>
<dbReference type="InParanoid" id="D8TQ98"/>
<sequence>MALFTQLHVDQSQPSRLKESLDEAFTLVQALRQILETHQPQVDHAAMEQPARKPVSPKDASTQTEEGPDGMLREPPPGPSSPLATICVNTCGQLAATPGLANSSTSLCFGIVDAAVQQACRTLLTPQTASRAGATHLGALLSLQSTPAPASAATTPLAAGGKSRLRHHKAAIEDDASEADFSPVPFAAYQRAHDVQGVQLRVMAPPAAPTKDSTLVEGESSSDTTQPAATAATDSAPGKHPRGMNDGQQQAGLPPPPPPDAPGQPTGLSFTPNTTAVRLRAAMRWMQLQLQTSPRRVPRQRRYSDSSVSPALKILAPPEPDGGQHAVVQPALEQGAPVVATTDTVPVMAAAAAAQPTHRPQYARPSGQRPEGRFSQHSPADAAAAEPAVSAPAVSSSNSAGTGSQCEESWQPEWSQPLVWYAAAAAPAVAAPEGDSTSTVVATVGWPATDQMQPPRATASTDPWVAGTSGASVSAPLRDISRSVVSNPWRQQQQESAGNTQDGMRVGQHPKEQKGGAAAAKPGASAQQRRGSGLRFGLRW</sequence>
<feature type="compositionally biased region" description="Low complexity" evidence="1">
    <location>
        <begin position="221"/>
        <end position="236"/>
    </location>
</feature>
<dbReference type="GeneID" id="9624946"/>
<dbReference type="AlphaFoldDB" id="D8TQ98"/>
<organism evidence="3">
    <name type="scientific">Volvox carteri f. nagariensis</name>
    <dbReference type="NCBI Taxonomy" id="3068"/>
    <lineage>
        <taxon>Eukaryota</taxon>
        <taxon>Viridiplantae</taxon>
        <taxon>Chlorophyta</taxon>
        <taxon>core chlorophytes</taxon>
        <taxon>Chlorophyceae</taxon>
        <taxon>CS clade</taxon>
        <taxon>Chlamydomonadales</taxon>
        <taxon>Volvocaceae</taxon>
        <taxon>Volvox</taxon>
    </lineage>
</organism>
<accession>D8TQ98</accession>
<feature type="compositionally biased region" description="Polar residues" evidence="1">
    <location>
        <begin position="483"/>
        <end position="502"/>
    </location>
</feature>
<name>D8TQ98_VOLCA</name>
<dbReference type="Proteomes" id="UP000001058">
    <property type="component" value="Unassembled WGS sequence"/>
</dbReference>
<reference evidence="2 3" key="1">
    <citation type="journal article" date="2010" name="Science">
        <title>Genomic analysis of organismal complexity in the multicellular green alga Volvox carteri.</title>
        <authorList>
            <person name="Prochnik S.E."/>
            <person name="Umen J."/>
            <person name="Nedelcu A.M."/>
            <person name="Hallmann A."/>
            <person name="Miller S.M."/>
            <person name="Nishii I."/>
            <person name="Ferris P."/>
            <person name="Kuo A."/>
            <person name="Mitros T."/>
            <person name="Fritz-Laylin L.K."/>
            <person name="Hellsten U."/>
            <person name="Chapman J."/>
            <person name="Simakov O."/>
            <person name="Rensing S.A."/>
            <person name="Terry A."/>
            <person name="Pangilinan J."/>
            <person name="Kapitonov V."/>
            <person name="Jurka J."/>
            <person name="Salamov A."/>
            <person name="Shapiro H."/>
            <person name="Schmutz J."/>
            <person name="Grimwood J."/>
            <person name="Lindquist E."/>
            <person name="Lucas S."/>
            <person name="Grigoriev I.V."/>
            <person name="Schmitt R."/>
            <person name="Kirk D."/>
            <person name="Rokhsar D.S."/>
        </authorList>
    </citation>
    <scope>NUCLEOTIDE SEQUENCE [LARGE SCALE GENOMIC DNA]</scope>
    <source>
        <strain evidence="3">f. Nagariensis / Eve</strain>
    </source>
</reference>
<feature type="region of interest" description="Disordered" evidence="1">
    <location>
        <begin position="208"/>
        <end position="271"/>
    </location>
</feature>
<feature type="region of interest" description="Disordered" evidence="1">
    <location>
        <begin position="351"/>
        <end position="411"/>
    </location>
</feature>
<keyword evidence="3" id="KW-1185">Reference proteome</keyword>
<feature type="region of interest" description="Disordered" evidence="1">
    <location>
        <begin position="42"/>
        <end position="81"/>
    </location>
</feature>